<name>A0A9D4RWG3_DREPO</name>
<proteinExistence type="predicted"/>
<dbReference type="Proteomes" id="UP000828390">
    <property type="component" value="Unassembled WGS sequence"/>
</dbReference>
<gene>
    <name evidence="2" type="ORF">DPMN_005401</name>
</gene>
<keyword evidence="1" id="KW-0175">Coiled coil</keyword>
<dbReference type="EMBL" id="JAIWYP010000001">
    <property type="protein sequence ID" value="KAH3881475.1"/>
    <property type="molecule type" value="Genomic_DNA"/>
</dbReference>
<reference evidence="2" key="1">
    <citation type="journal article" date="2019" name="bioRxiv">
        <title>The Genome of the Zebra Mussel, Dreissena polymorpha: A Resource for Invasive Species Research.</title>
        <authorList>
            <person name="McCartney M.A."/>
            <person name="Auch B."/>
            <person name="Kono T."/>
            <person name="Mallez S."/>
            <person name="Zhang Y."/>
            <person name="Obille A."/>
            <person name="Becker A."/>
            <person name="Abrahante J.E."/>
            <person name="Garbe J."/>
            <person name="Badalamenti J.P."/>
            <person name="Herman A."/>
            <person name="Mangelson H."/>
            <person name="Liachko I."/>
            <person name="Sullivan S."/>
            <person name="Sone E.D."/>
            <person name="Koren S."/>
            <person name="Silverstein K.A.T."/>
            <person name="Beckman K.B."/>
            <person name="Gohl D.M."/>
        </authorList>
    </citation>
    <scope>NUCLEOTIDE SEQUENCE</scope>
    <source>
        <strain evidence="2">Duluth1</strain>
        <tissue evidence="2">Whole animal</tissue>
    </source>
</reference>
<organism evidence="2 3">
    <name type="scientific">Dreissena polymorpha</name>
    <name type="common">Zebra mussel</name>
    <name type="synonym">Mytilus polymorpha</name>
    <dbReference type="NCBI Taxonomy" id="45954"/>
    <lineage>
        <taxon>Eukaryota</taxon>
        <taxon>Metazoa</taxon>
        <taxon>Spiralia</taxon>
        <taxon>Lophotrochozoa</taxon>
        <taxon>Mollusca</taxon>
        <taxon>Bivalvia</taxon>
        <taxon>Autobranchia</taxon>
        <taxon>Heteroconchia</taxon>
        <taxon>Euheterodonta</taxon>
        <taxon>Imparidentia</taxon>
        <taxon>Neoheterodontei</taxon>
        <taxon>Myida</taxon>
        <taxon>Dreissenoidea</taxon>
        <taxon>Dreissenidae</taxon>
        <taxon>Dreissena</taxon>
    </lineage>
</organism>
<feature type="coiled-coil region" evidence="1">
    <location>
        <begin position="84"/>
        <end position="111"/>
    </location>
</feature>
<evidence type="ECO:0000256" key="1">
    <source>
        <dbReference type="SAM" id="Coils"/>
    </source>
</evidence>
<dbReference type="PANTHER" id="PTHR19963:SF30">
    <property type="entry name" value="ENDONUCLEASE_EXONUCLEASE_PHOSPHATASE DOMAIN-CONTAINING PROTEIN"/>
    <property type="match status" value="1"/>
</dbReference>
<dbReference type="AlphaFoldDB" id="A0A9D4RWG3"/>
<keyword evidence="3" id="KW-1185">Reference proteome</keyword>
<dbReference type="PANTHER" id="PTHR19963">
    <property type="entry name" value="CCHC-TYPE DOMAIN-CONTAINING PROTEIN"/>
    <property type="match status" value="1"/>
</dbReference>
<sequence>MAELGQDIRRLTNLAYPKAPQDVKETLAMEQFVDALVNSEMRLKIKQSRPVDLNDAVRHAVELESFYRAERRQQSMVRPTVTQLHSSTNEMDEMRNTIKGLQKTIDEISIRPKMFSRIKDKDIGNRPSTSKPIQILADRPRLSLIRNVLFVDQTNILIEIVPNKGALIITNTMICHPTSEKLA</sequence>
<accession>A0A9D4RWG3</accession>
<protein>
    <submittedName>
        <fullName evidence="2">Uncharacterized protein</fullName>
    </submittedName>
</protein>
<evidence type="ECO:0000313" key="3">
    <source>
        <dbReference type="Proteomes" id="UP000828390"/>
    </source>
</evidence>
<evidence type="ECO:0000313" key="2">
    <source>
        <dbReference type="EMBL" id="KAH3881475.1"/>
    </source>
</evidence>
<reference evidence="2" key="2">
    <citation type="submission" date="2020-11" db="EMBL/GenBank/DDBJ databases">
        <authorList>
            <person name="McCartney M.A."/>
            <person name="Auch B."/>
            <person name="Kono T."/>
            <person name="Mallez S."/>
            <person name="Becker A."/>
            <person name="Gohl D.M."/>
            <person name="Silverstein K.A.T."/>
            <person name="Koren S."/>
            <person name="Bechman K.B."/>
            <person name="Herman A."/>
            <person name="Abrahante J.E."/>
            <person name="Garbe J."/>
        </authorList>
    </citation>
    <scope>NUCLEOTIDE SEQUENCE</scope>
    <source>
        <strain evidence="2">Duluth1</strain>
        <tissue evidence="2">Whole animal</tissue>
    </source>
</reference>
<comment type="caution">
    <text evidence="2">The sequence shown here is derived from an EMBL/GenBank/DDBJ whole genome shotgun (WGS) entry which is preliminary data.</text>
</comment>